<evidence type="ECO:0000313" key="3">
    <source>
        <dbReference type="Proteomes" id="UP000803844"/>
    </source>
</evidence>
<feature type="signal peptide" evidence="1">
    <location>
        <begin position="1"/>
        <end position="16"/>
    </location>
</feature>
<organism evidence="2 3">
    <name type="scientific">Cryphonectria parasitica (strain ATCC 38755 / EP155)</name>
    <dbReference type="NCBI Taxonomy" id="660469"/>
    <lineage>
        <taxon>Eukaryota</taxon>
        <taxon>Fungi</taxon>
        <taxon>Dikarya</taxon>
        <taxon>Ascomycota</taxon>
        <taxon>Pezizomycotina</taxon>
        <taxon>Sordariomycetes</taxon>
        <taxon>Sordariomycetidae</taxon>
        <taxon>Diaporthales</taxon>
        <taxon>Cryphonectriaceae</taxon>
        <taxon>Cryphonectria-Endothia species complex</taxon>
        <taxon>Cryphonectria</taxon>
    </lineage>
</organism>
<proteinExistence type="predicted"/>
<keyword evidence="3" id="KW-1185">Reference proteome</keyword>
<accession>A0A9P4Y141</accession>
<keyword evidence="1" id="KW-0732">Signal</keyword>
<dbReference type="AlphaFoldDB" id="A0A9P4Y141"/>
<dbReference type="EMBL" id="MU032348">
    <property type="protein sequence ID" value="KAF3764573.1"/>
    <property type="molecule type" value="Genomic_DNA"/>
</dbReference>
<evidence type="ECO:0000256" key="1">
    <source>
        <dbReference type="SAM" id="SignalP"/>
    </source>
</evidence>
<sequence length="162" mass="17574">MAALAVVLLFCSLIAPVPIRKLGESASPGTILTDEATFAAAGNPMAFLYNFSLAQNTTLEVQTDFKLCAAYAAPALNTEGVPQLKKLRDNDSYPKNISPHNLSTDLDQSWLETSMVPTEGVSPSQKQLRSVAYYISVNGRMQKHSRGNDITNAVGSTRVHFR</sequence>
<reference evidence="2" key="1">
    <citation type="journal article" date="2020" name="Phytopathology">
        <title>Genome sequence of the chestnut blight fungus Cryphonectria parasitica EP155: A fundamental resource for an archetypical invasive plant pathogen.</title>
        <authorList>
            <person name="Crouch J.A."/>
            <person name="Dawe A."/>
            <person name="Aerts A."/>
            <person name="Barry K."/>
            <person name="Churchill A.C.L."/>
            <person name="Grimwood J."/>
            <person name="Hillman B."/>
            <person name="Milgroom M.G."/>
            <person name="Pangilinan J."/>
            <person name="Smith M."/>
            <person name="Salamov A."/>
            <person name="Schmutz J."/>
            <person name="Yadav J."/>
            <person name="Grigoriev I.V."/>
            <person name="Nuss D."/>
        </authorList>
    </citation>
    <scope>NUCLEOTIDE SEQUENCE</scope>
    <source>
        <strain evidence="2">EP155</strain>
    </source>
</reference>
<name>A0A9P4Y141_CRYP1</name>
<gene>
    <name evidence="2" type="ORF">M406DRAFT_330905</name>
</gene>
<dbReference type="Proteomes" id="UP000803844">
    <property type="component" value="Unassembled WGS sequence"/>
</dbReference>
<protein>
    <submittedName>
        <fullName evidence="2">Uncharacterized protein</fullName>
    </submittedName>
</protein>
<comment type="caution">
    <text evidence="2">The sequence shown here is derived from an EMBL/GenBank/DDBJ whole genome shotgun (WGS) entry which is preliminary data.</text>
</comment>
<dbReference type="GeneID" id="63837703"/>
<feature type="chain" id="PRO_5040471927" evidence="1">
    <location>
        <begin position="17"/>
        <end position="162"/>
    </location>
</feature>
<evidence type="ECO:0000313" key="2">
    <source>
        <dbReference type="EMBL" id="KAF3764573.1"/>
    </source>
</evidence>
<dbReference type="RefSeq" id="XP_040775534.1">
    <property type="nucleotide sequence ID" value="XM_040920574.1"/>
</dbReference>